<evidence type="ECO:0000313" key="4">
    <source>
        <dbReference type="EMBL" id="SIS46773.1"/>
    </source>
</evidence>
<feature type="chain" id="PRO_5009942953" description="Type IV secretion system putative lipoprotein virB7" evidence="3">
    <location>
        <begin position="22"/>
        <end position="38"/>
    </location>
</feature>
<dbReference type="AlphaFoldDB" id="A0A1N7JBP6"/>
<dbReference type="EMBL" id="FTOG01000001">
    <property type="protein sequence ID" value="SIS46773.1"/>
    <property type="molecule type" value="Genomic_DNA"/>
</dbReference>
<protein>
    <recommendedName>
        <fullName evidence="1">Type IV secretion system putative lipoprotein virB7</fullName>
    </recommendedName>
</protein>
<dbReference type="STRING" id="453582.SAMN05421580_101574"/>
<dbReference type="RefSeq" id="WP_076483487.1">
    <property type="nucleotide sequence ID" value="NZ_FTOG01000001.1"/>
</dbReference>
<name>A0A1N7JBP6_9RHOB</name>
<feature type="signal peptide" evidence="3">
    <location>
        <begin position="1"/>
        <end position="21"/>
    </location>
</feature>
<sequence length="38" mass="3981">MKRLILLAAMALTLTGCNTVAGIGDDVSGVARTVQSWF</sequence>
<keyword evidence="2 3" id="KW-0732">Signal</keyword>
<gene>
    <name evidence="4" type="ORF">SAMN05421580_101574</name>
</gene>
<organism evidence="4 5">
    <name type="scientific">Rhodobacter aestuarii</name>
    <dbReference type="NCBI Taxonomy" id="453582"/>
    <lineage>
        <taxon>Bacteria</taxon>
        <taxon>Pseudomonadati</taxon>
        <taxon>Pseudomonadota</taxon>
        <taxon>Alphaproteobacteria</taxon>
        <taxon>Rhodobacterales</taxon>
        <taxon>Rhodobacter group</taxon>
        <taxon>Rhodobacter</taxon>
    </lineage>
</organism>
<evidence type="ECO:0000256" key="2">
    <source>
        <dbReference type="ARBA" id="ARBA00022729"/>
    </source>
</evidence>
<proteinExistence type="predicted"/>
<dbReference type="Proteomes" id="UP000186221">
    <property type="component" value="Unassembled WGS sequence"/>
</dbReference>
<dbReference type="Pfam" id="PF08139">
    <property type="entry name" value="LPAM_1"/>
    <property type="match status" value="1"/>
</dbReference>
<evidence type="ECO:0000256" key="3">
    <source>
        <dbReference type="SAM" id="SignalP"/>
    </source>
</evidence>
<dbReference type="PROSITE" id="PS51257">
    <property type="entry name" value="PROKAR_LIPOPROTEIN"/>
    <property type="match status" value="1"/>
</dbReference>
<reference evidence="5" key="1">
    <citation type="submission" date="2017-01" db="EMBL/GenBank/DDBJ databases">
        <authorList>
            <person name="Varghese N."/>
            <person name="Submissions S."/>
        </authorList>
    </citation>
    <scope>NUCLEOTIDE SEQUENCE [LARGE SCALE GENOMIC DNA]</scope>
    <source>
        <strain evidence="5">DSM 19945</strain>
    </source>
</reference>
<evidence type="ECO:0000313" key="5">
    <source>
        <dbReference type="Proteomes" id="UP000186221"/>
    </source>
</evidence>
<dbReference type="InterPro" id="IPR012640">
    <property type="entry name" value="Membr_lipoprot_lipid_attach_CS"/>
</dbReference>
<accession>A0A1N7JBP6</accession>
<evidence type="ECO:0000256" key="1">
    <source>
        <dbReference type="ARBA" id="ARBA00017922"/>
    </source>
</evidence>
<keyword evidence="5" id="KW-1185">Reference proteome</keyword>